<evidence type="ECO:0000313" key="1">
    <source>
        <dbReference type="EMBL" id="MDR6376727.1"/>
    </source>
</evidence>
<name>A0ABU1L0I6_9BURK</name>
<organism evidence="1 2">
    <name type="scientific">Paraburkholderia caledonica</name>
    <dbReference type="NCBI Taxonomy" id="134536"/>
    <lineage>
        <taxon>Bacteria</taxon>
        <taxon>Pseudomonadati</taxon>
        <taxon>Pseudomonadota</taxon>
        <taxon>Betaproteobacteria</taxon>
        <taxon>Burkholderiales</taxon>
        <taxon>Burkholderiaceae</taxon>
        <taxon>Paraburkholderia</taxon>
    </lineage>
</organism>
<dbReference type="EMBL" id="JAVDQN010000002">
    <property type="protein sequence ID" value="MDR6376727.1"/>
    <property type="molecule type" value="Genomic_DNA"/>
</dbReference>
<reference evidence="1 2" key="1">
    <citation type="submission" date="2023-07" db="EMBL/GenBank/DDBJ databases">
        <title>Sorghum-associated microbial communities from plants grown in Nebraska, USA.</title>
        <authorList>
            <person name="Schachtman D."/>
        </authorList>
    </citation>
    <scope>NUCLEOTIDE SEQUENCE [LARGE SCALE GENOMIC DNA]</scope>
    <source>
        <strain evidence="1 2">DS1039</strain>
    </source>
</reference>
<protein>
    <submittedName>
        <fullName evidence="1">Uncharacterized protein</fullName>
    </submittedName>
</protein>
<gene>
    <name evidence="1" type="ORF">J2776_003427</name>
</gene>
<evidence type="ECO:0000313" key="2">
    <source>
        <dbReference type="Proteomes" id="UP001185254"/>
    </source>
</evidence>
<accession>A0ABU1L0I6</accession>
<proteinExistence type="predicted"/>
<dbReference type="Proteomes" id="UP001185254">
    <property type="component" value="Unassembled WGS sequence"/>
</dbReference>
<keyword evidence="2" id="KW-1185">Reference proteome</keyword>
<comment type="caution">
    <text evidence="1">The sequence shown here is derived from an EMBL/GenBank/DDBJ whole genome shotgun (WGS) entry which is preliminary data.</text>
</comment>
<sequence length="42" mass="4701">MKRLFEVERDGDRRVGMRNRLAAVRTALAGQSAGGGMHRMSR</sequence>